<dbReference type="AlphaFoldDB" id="A0A914Z4G0"/>
<dbReference type="Pfam" id="PF02518">
    <property type="entry name" value="HATPase_c"/>
    <property type="match status" value="1"/>
</dbReference>
<dbReference type="EC" id="2.7.13.3" evidence="2"/>
<evidence type="ECO:0000259" key="6">
    <source>
        <dbReference type="PROSITE" id="PS50109"/>
    </source>
</evidence>
<evidence type="ECO:0000256" key="5">
    <source>
        <dbReference type="ARBA" id="ARBA00022777"/>
    </source>
</evidence>
<keyword evidence="3" id="KW-0597">Phosphoprotein</keyword>
<dbReference type="InterPro" id="IPR050351">
    <property type="entry name" value="BphY/WalK/GraS-like"/>
</dbReference>
<dbReference type="InterPro" id="IPR005467">
    <property type="entry name" value="His_kinase_dom"/>
</dbReference>
<dbReference type="PANTHER" id="PTHR42878:SF15">
    <property type="entry name" value="BACTERIOPHYTOCHROME"/>
    <property type="match status" value="1"/>
</dbReference>
<dbReference type="WBParaSite" id="PSU_v2.g724.t1">
    <property type="protein sequence ID" value="PSU_v2.g724.t1"/>
    <property type="gene ID" value="PSU_v2.g724"/>
</dbReference>
<evidence type="ECO:0000256" key="2">
    <source>
        <dbReference type="ARBA" id="ARBA00012438"/>
    </source>
</evidence>
<keyword evidence="5" id="KW-0418">Kinase</keyword>
<protein>
    <recommendedName>
        <fullName evidence="2">histidine kinase</fullName>
        <ecNumber evidence="2">2.7.13.3</ecNumber>
    </recommendedName>
</protein>
<keyword evidence="7" id="KW-1185">Reference proteome</keyword>
<dbReference type="PRINTS" id="PR00344">
    <property type="entry name" value="BCTRLSENSOR"/>
</dbReference>
<name>A0A914Z4G0_9BILA</name>
<organism evidence="7 8">
    <name type="scientific">Panagrolaimus superbus</name>
    <dbReference type="NCBI Taxonomy" id="310955"/>
    <lineage>
        <taxon>Eukaryota</taxon>
        <taxon>Metazoa</taxon>
        <taxon>Ecdysozoa</taxon>
        <taxon>Nematoda</taxon>
        <taxon>Chromadorea</taxon>
        <taxon>Rhabditida</taxon>
        <taxon>Tylenchina</taxon>
        <taxon>Panagrolaimomorpha</taxon>
        <taxon>Panagrolaimoidea</taxon>
        <taxon>Panagrolaimidae</taxon>
        <taxon>Panagrolaimus</taxon>
    </lineage>
</organism>
<evidence type="ECO:0000256" key="4">
    <source>
        <dbReference type="ARBA" id="ARBA00022679"/>
    </source>
</evidence>
<dbReference type="Proteomes" id="UP000887577">
    <property type="component" value="Unplaced"/>
</dbReference>
<keyword evidence="4" id="KW-0808">Transferase</keyword>
<evidence type="ECO:0000256" key="3">
    <source>
        <dbReference type="ARBA" id="ARBA00022553"/>
    </source>
</evidence>
<dbReference type="SUPFAM" id="SSF55874">
    <property type="entry name" value="ATPase domain of HSP90 chaperone/DNA topoisomerase II/histidine kinase"/>
    <property type="match status" value="1"/>
</dbReference>
<dbReference type="InterPro" id="IPR003594">
    <property type="entry name" value="HATPase_dom"/>
</dbReference>
<proteinExistence type="predicted"/>
<sequence>MIRQVWLNLLGNAVKYSGNREPAKIRVDYQQQPDGGHQFTVSDNGAGFDMAYAGKLFGVFQRLHKASDYPGTGIGLASVRRVLTRHGGRIWAEAEPDVGATFHFYLPPAVDADKQGPSA</sequence>
<evidence type="ECO:0000313" key="8">
    <source>
        <dbReference type="WBParaSite" id="PSU_v2.g724.t1"/>
    </source>
</evidence>
<dbReference type="GO" id="GO:0007234">
    <property type="term" value="P:osmosensory signaling via phosphorelay pathway"/>
    <property type="evidence" value="ECO:0007669"/>
    <property type="project" value="TreeGrafter"/>
</dbReference>
<dbReference type="GO" id="GO:0004673">
    <property type="term" value="F:protein histidine kinase activity"/>
    <property type="evidence" value="ECO:0007669"/>
    <property type="project" value="UniProtKB-EC"/>
</dbReference>
<dbReference type="InterPro" id="IPR036890">
    <property type="entry name" value="HATPase_C_sf"/>
</dbReference>
<dbReference type="InterPro" id="IPR004358">
    <property type="entry name" value="Sig_transdc_His_kin-like_C"/>
</dbReference>
<dbReference type="FunFam" id="3.30.565.10:FF:000006">
    <property type="entry name" value="Sensor histidine kinase WalK"/>
    <property type="match status" value="1"/>
</dbReference>
<dbReference type="PANTHER" id="PTHR42878">
    <property type="entry name" value="TWO-COMPONENT HISTIDINE KINASE"/>
    <property type="match status" value="1"/>
</dbReference>
<evidence type="ECO:0000313" key="7">
    <source>
        <dbReference type="Proteomes" id="UP000887577"/>
    </source>
</evidence>
<dbReference type="Gene3D" id="3.30.565.10">
    <property type="entry name" value="Histidine kinase-like ATPase, C-terminal domain"/>
    <property type="match status" value="1"/>
</dbReference>
<dbReference type="SMART" id="SM00387">
    <property type="entry name" value="HATPase_c"/>
    <property type="match status" value="1"/>
</dbReference>
<evidence type="ECO:0000256" key="1">
    <source>
        <dbReference type="ARBA" id="ARBA00000085"/>
    </source>
</evidence>
<feature type="domain" description="Histidine kinase" evidence="6">
    <location>
        <begin position="1"/>
        <end position="110"/>
    </location>
</feature>
<dbReference type="GO" id="GO:0030295">
    <property type="term" value="F:protein kinase activator activity"/>
    <property type="evidence" value="ECO:0007669"/>
    <property type="project" value="TreeGrafter"/>
</dbReference>
<reference evidence="8" key="1">
    <citation type="submission" date="2022-11" db="UniProtKB">
        <authorList>
            <consortium name="WormBaseParasite"/>
        </authorList>
    </citation>
    <scope>IDENTIFICATION</scope>
</reference>
<dbReference type="GO" id="GO:0000156">
    <property type="term" value="F:phosphorelay response regulator activity"/>
    <property type="evidence" value="ECO:0007669"/>
    <property type="project" value="TreeGrafter"/>
</dbReference>
<accession>A0A914Z4G0</accession>
<dbReference type="PROSITE" id="PS50109">
    <property type="entry name" value="HIS_KIN"/>
    <property type="match status" value="1"/>
</dbReference>
<comment type="catalytic activity">
    <reaction evidence="1">
        <text>ATP + protein L-histidine = ADP + protein N-phospho-L-histidine.</text>
        <dbReference type="EC" id="2.7.13.3"/>
    </reaction>
</comment>